<dbReference type="RefSeq" id="XP_026615864.1">
    <property type="nucleotide sequence ID" value="XM_026757458.1"/>
</dbReference>
<dbReference type="OrthoDB" id="73875at2759"/>
<reference evidence="3" key="1">
    <citation type="submission" date="2018-08" db="EMBL/GenBank/DDBJ databases">
        <title>Draft genome sequence of azole-resistant Aspergillus thermomutatus (Neosartorya pseudofischeri) strain HMR AF 39, isolated from a human nasal aspirate.</title>
        <authorList>
            <person name="Parent-Michaud M."/>
            <person name="Dufresne P.J."/>
            <person name="Fournier E."/>
            <person name="Martineau C."/>
            <person name="Moreira S."/>
            <person name="Perkins V."/>
            <person name="De Repentigny L."/>
            <person name="Dufresne S.F."/>
        </authorList>
    </citation>
    <scope>NUCLEOTIDE SEQUENCE [LARGE SCALE GENOMIC DNA]</scope>
    <source>
        <strain evidence="3">HMR AF 39</strain>
    </source>
</reference>
<sequence>MPYESYHNALFKAAASEITNALDDFENNDGWTPGKQDKIANYMGQLIAAWGKITEKSLDDLFRGTDESIKLLTELISDGKFVEGSGQSIGLPPTNPDEPKDTGSALQANIGKAFFAFAIPSSGPFPAGDYLDKDTMLLIKACYHNKRYYLATLDRDPYTCFEGGCLDNAFSALPGNGEMNGGAAADPEDEATLEDLYNDDITTPGFIRLPVCSAKIAYCAWNHGDSPDTDAPNYPGVIYPAPDHCGTLMFVDQTSDASLTVSDCMQIVKNIQNTDGDWEVENAIGNQHQLVQFGSCAFGVQGKGKNGNVDFHIGAQDIVDIITDLVNKFGGSGKVGAKGEMSCKETVKGQKVELGLY</sequence>
<protein>
    <recommendedName>
        <fullName evidence="2">Ecp2 effector protein-like domain-containing protein</fullName>
    </recommendedName>
</protein>
<feature type="domain" description="Ecp2 effector protein-like" evidence="2">
    <location>
        <begin position="244"/>
        <end position="343"/>
    </location>
</feature>
<name>A0A397HH52_ASPTH</name>
<dbReference type="Pfam" id="PF14856">
    <property type="entry name" value="Hce2"/>
    <property type="match status" value="1"/>
</dbReference>
<dbReference type="EMBL" id="NKHU02000057">
    <property type="protein sequence ID" value="RHZ59790.1"/>
    <property type="molecule type" value="Genomic_DNA"/>
</dbReference>
<evidence type="ECO:0000259" key="2">
    <source>
        <dbReference type="Pfam" id="PF14856"/>
    </source>
</evidence>
<dbReference type="STRING" id="41047.A0A397HH52"/>
<accession>A0A397HH52</accession>
<dbReference type="VEuPathDB" id="FungiDB:CDV56_103839"/>
<dbReference type="Proteomes" id="UP000215305">
    <property type="component" value="Unassembled WGS sequence"/>
</dbReference>
<evidence type="ECO:0000313" key="4">
    <source>
        <dbReference type="Proteomes" id="UP000215305"/>
    </source>
</evidence>
<comment type="caution">
    <text evidence="3">The sequence shown here is derived from an EMBL/GenBank/DDBJ whole genome shotgun (WGS) entry which is preliminary data.</text>
</comment>
<proteinExistence type="predicted"/>
<organism evidence="3 4">
    <name type="scientific">Aspergillus thermomutatus</name>
    <name type="common">Neosartorya pseudofischeri</name>
    <dbReference type="NCBI Taxonomy" id="41047"/>
    <lineage>
        <taxon>Eukaryota</taxon>
        <taxon>Fungi</taxon>
        <taxon>Dikarya</taxon>
        <taxon>Ascomycota</taxon>
        <taxon>Pezizomycotina</taxon>
        <taxon>Eurotiomycetes</taxon>
        <taxon>Eurotiomycetidae</taxon>
        <taxon>Eurotiales</taxon>
        <taxon>Aspergillaceae</taxon>
        <taxon>Aspergillus</taxon>
        <taxon>Aspergillus subgen. Fumigati</taxon>
    </lineage>
</organism>
<evidence type="ECO:0000256" key="1">
    <source>
        <dbReference type="SAM" id="MobiDB-lite"/>
    </source>
</evidence>
<dbReference type="AlphaFoldDB" id="A0A397HH52"/>
<dbReference type="InterPro" id="IPR029226">
    <property type="entry name" value="Ecp2-like"/>
</dbReference>
<feature type="region of interest" description="Disordered" evidence="1">
    <location>
        <begin position="84"/>
        <end position="103"/>
    </location>
</feature>
<keyword evidence="4" id="KW-1185">Reference proteome</keyword>
<gene>
    <name evidence="3" type="ORF">CDV56_103839</name>
</gene>
<evidence type="ECO:0000313" key="3">
    <source>
        <dbReference type="EMBL" id="RHZ59790.1"/>
    </source>
</evidence>
<dbReference type="GeneID" id="38125813"/>